<dbReference type="EMBL" id="BK014955">
    <property type="protein sequence ID" value="DAD84230.1"/>
    <property type="molecule type" value="Genomic_DNA"/>
</dbReference>
<proteinExistence type="predicted"/>
<organism evidence="1">
    <name type="scientific">Podoviridae sp. ctiHu16</name>
    <dbReference type="NCBI Taxonomy" id="2826571"/>
    <lineage>
        <taxon>Viruses</taxon>
        <taxon>Duplodnaviria</taxon>
        <taxon>Heunggongvirae</taxon>
        <taxon>Uroviricota</taxon>
        <taxon>Caudoviricetes</taxon>
    </lineage>
</organism>
<evidence type="ECO:0000313" key="1">
    <source>
        <dbReference type="EMBL" id="DAD84230.1"/>
    </source>
</evidence>
<reference evidence="1" key="1">
    <citation type="journal article" date="2021" name="Proc. Natl. Acad. Sci. U.S.A.">
        <title>A Catalog of Tens of Thousands of Viruses from Human Metagenomes Reveals Hidden Associations with Chronic Diseases.</title>
        <authorList>
            <person name="Tisza M.J."/>
            <person name="Buck C.B."/>
        </authorList>
    </citation>
    <scope>NUCLEOTIDE SEQUENCE</scope>
    <source>
        <strain evidence="1">CtiHu16</strain>
    </source>
</reference>
<sequence length="268" mass="28376">MSATNTTQFLQLPLFAATDKPTWLGDFNGAMSKIDTGVASNNNKITEQTGQIAAVQKMAENATVTANKASSVAESATRDAAAAASAASNAQIDATQALSKANSLETRFELVKFGQVTQTLMTPSSGLTLRNSVINYALNQDGTYGKVYGRIQATTQTGASGQRVTLKAGSIPFKKPSSTVKVTFIGITSSTRVGQNVIDRINVADMWLEPDGSCSFSALSTPWTDEYVNIDVLAIPIYFKDFGDMGVEEMASLMNAPEAKFLEAVGSV</sequence>
<name>A0A8S5MPL6_9CAUD</name>
<protein>
    <submittedName>
        <fullName evidence="1">Uncharacterized protein</fullName>
    </submittedName>
</protein>
<accession>A0A8S5MPL6</accession>